<protein>
    <submittedName>
        <fullName evidence="1">Uncharacterized protein</fullName>
    </submittedName>
</protein>
<evidence type="ECO:0000313" key="1">
    <source>
        <dbReference type="EMBL" id="JAH22670.1"/>
    </source>
</evidence>
<accession>A0A0E9R2E9</accession>
<dbReference type="AlphaFoldDB" id="A0A0E9R2E9"/>
<proteinExistence type="predicted"/>
<reference evidence="1" key="2">
    <citation type="journal article" date="2015" name="Fish Shellfish Immunol.">
        <title>Early steps in the European eel (Anguilla anguilla)-Vibrio vulnificus interaction in the gills: Role of the RtxA13 toxin.</title>
        <authorList>
            <person name="Callol A."/>
            <person name="Pajuelo D."/>
            <person name="Ebbesson L."/>
            <person name="Teles M."/>
            <person name="MacKenzie S."/>
            <person name="Amaro C."/>
        </authorList>
    </citation>
    <scope>NUCLEOTIDE SEQUENCE</scope>
</reference>
<dbReference type="EMBL" id="GBXM01085907">
    <property type="protein sequence ID" value="JAH22670.1"/>
    <property type="molecule type" value="Transcribed_RNA"/>
</dbReference>
<reference evidence="1" key="1">
    <citation type="submission" date="2014-11" db="EMBL/GenBank/DDBJ databases">
        <authorList>
            <person name="Amaro Gonzalez C."/>
        </authorList>
    </citation>
    <scope>NUCLEOTIDE SEQUENCE</scope>
</reference>
<name>A0A0E9R2E9_ANGAN</name>
<organism evidence="1">
    <name type="scientific">Anguilla anguilla</name>
    <name type="common">European freshwater eel</name>
    <name type="synonym">Muraena anguilla</name>
    <dbReference type="NCBI Taxonomy" id="7936"/>
    <lineage>
        <taxon>Eukaryota</taxon>
        <taxon>Metazoa</taxon>
        <taxon>Chordata</taxon>
        <taxon>Craniata</taxon>
        <taxon>Vertebrata</taxon>
        <taxon>Euteleostomi</taxon>
        <taxon>Actinopterygii</taxon>
        <taxon>Neopterygii</taxon>
        <taxon>Teleostei</taxon>
        <taxon>Anguilliformes</taxon>
        <taxon>Anguillidae</taxon>
        <taxon>Anguilla</taxon>
    </lineage>
</organism>
<sequence length="21" mass="2445">MFNPAFFQPKYALLKTREGVS</sequence>